<dbReference type="PROSITE" id="PS51257">
    <property type="entry name" value="PROKAR_LIPOPROTEIN"/>
    <property type="match status" value="1"/>
</dbReference>
<name>A0A328BC32_9BACT</name>
<accession>A0A328BC32</accession>
<dbReference type="Proteomes" id="UP000248553">
    <property type="component" value="Unassembled WGS sequence"/>
</dbReference>
<keyword evidence="2" id="KW-1185">Reference proteome</keyword>
<dbReference type="Gene3D" id="3.40.50.1110">
    <property type="entry name" value="SGNH hydrolase"/>
    <property type="match status" value="2"/>
</dbReference>
<sequence length="495" mass="52183">MNTFLKYSSSALLLGLGLAGCQPEMHSPKYDQGTADFSKYIAVGNSLTAGFSDGGLYLEGQVNSYPKILSEQFARVGGGAFPQAYFSDAQSNGSGYLRLVGFTSPAPPDEPSPITANVTTGLAVRGVVNTRTNPLQPVYTRVGATETYNNYGVPGIRMADVETAGYGNVASTGGTILNPTPIFNPYFERLLPASTNDTYRQRVVAANPTFFTYWLGNNDVLGYATSGGVSGITPTTTFTDLNSRFLDDLTARGAKGVVATIPDVTTIPFFTTVGPTFRRSLTRKTVPGVVITTGGFSLTGPIARRSIATTDIKDPALGGNQLFTLTAAPYLPLVGLPGGKAWRDVYAQLRPNFPPTITLGLFLTSQGIDTLQAFGVSGGNPIPTTLVLDDTEQGVARTATTEFNNALRSKAGAKGLAVFDSNTFFSGVAQTGFVTNGVTNTASFITGNLFSLDGVHPTPRGYAVIANEMIKAINAQYGASIPFVNPNAYRGVRIP</sequence>
<organism evidence="1 2">
    <name type="scientific">Hymenobacter edaphi</name>
    <dbReference type="NCBI Taxonomy" id="2211146"/>
    <lineage>
        <taxon>Bacteria</taxon>
        <taxon>Pseudomonadati</taxon>
        <taxon>Bacteroidota</taxon>
        <taxon>Cytophagia</taxon>
        <taxon>Cytophagales</taxon>
        <taxon>Hymenobacteraceae</taxon>
        <taxon>Hymenobacter</taxon>
    </lineage>
</organism>
<dbReference type="AlphaFoldDB" id="A0A328BC32"/>
<evidence type="ECO:0000313" key="1">
    <source>
        <dbReference type="EMBL" id="RAK63991.1"/>
    </source>
</evidence>
<dbReference type="GO" id="GO:0016788">
    <property type="term" value="F:hydrolase activity, acting on ester bonds"/>
    <property type="evidence" value="ECO:0007669"/>
    <property type="project" value="UniProtKB-ARBA"/>
</dbReference>
<comment type="caution">
    <text evidence="1">The sequence shown here is derived from an EMBL/GenBank/DDBJ whole genome shotgun (WGS) entry which is preliminary data.</text>
</comment>
<dbReference type="EMBL" id="QHKM01000007">
    <property type="protein sequence ID" value="RAK63991.1"/>
    <property type="molecule type" value="Genomic_DNA"/>
</dbReference>
<dbReference type="RefSeq" id="WP_111479712.1">
    <property type="nucleotide sequence ID" value="NZ_QHKM01000007.1"/>
</dbReference>
<dbReference type="SUPFAM" id="SSF52266">
    <property type="entry name" value="SGNH hydrolase"/>
    <property type="match status" value="2"/>
</dbReference>
<dbReference type="InterPro" id="IPR036514">
    <property type="entry name" value="SGNH_hydro_sf"/>
</dbReference>
<gene>
    <name evidence="1" type="ORF">DLM85_18755</name>
</gene>
<dbReference type="OrthoDB" id="9764164at2"/>
<reference evidence="2" key="1">
    <citation type="submission" date="2018-05" db="EMBL/GenBank/DDBJ databases">
        <authorList>
            <person name="Nie L."/>
        </authorList>
    </citation>
    <scope>NUCLEOTIDE SEQUENCE [LARGE SCALE GENOMIC DNA]</scope>
    <source>
        <strain evidence="2">NL</strain>
    </source>
</reference>
<evidence type="ECO:0000313" key="2">
    <source>
        <dbReference type="Proteomes" id="UP000248553"/>
    </source>
</evidence>
<proteinExistence type="predicted"/>
<protein>
    <submittedName>
        <fullName evidence="1">G-D-S-L family lipolytic protein</fullName>
    </submittedName>
</protein>